<dbReference type="GO" id="GO:0016301">
    <property type="term" value="F:kinase activity"/>
    <property type="evidence" value="ECO:0007669"/>
    <property type="project" value="UniProtKB-KW"/>
</dbReference>
<sequence length="475" mass="54872">MFDLAPVSLWLEDYSELKRLFARWRADGITNLRAWLREHPERVAECSRCLRVLKVNRRTLELYRAHSLEHLVANLDRVFRDDMFDRHVEELVALWEGRAGFRSETVNYTLDGRRLDLLINATILPGHEEDWSRLLLSIEDITARRQAEREAMHAEQYARGLFEHSPVSLWVEDFSAVRELLEEVRQQGIMDFRTFIDVHPEFVLRCMQEIRVIDVNQQTLTLFGAPDKHTLLRRLDDVLREEMQAHFAEQLVELWNHKLFQQRETVNYRLDGQPVHVLLQFSVLPGHEATWDLVLISLTDITARKQAEAYLEFLGKHDALTKLRNRSYYTDELTRLQRKGPFPVAVVVLDLNGLKPVNDQLGHAAGDALLRRAGEVLNKAVDRHACAARIGGDEFALLLPGTDEAGGQAVIEDVLRLVEINNQFYPGAPLSFSIGMAVCRSGDLLEATVIEADSRMYDAKRAYYTTARRDRRKQR</sequence>
<dbReference type="Proteomes" id="UP000239406">
    <property type="component" value="Unassembled WGS sequence"/>
</dbReference>
<comment type="caution">
    <text evidence="2">The sequence shown here is derived from an EMBL/GenBank/DDBJ whole genome shotgun (WGS) entry which is preliminary data.</text>
</comment>
<dbReference type="InterPro" id="IPR000160">
    <property type="entry name" value="GGDEF_dom"/>
</dbReference>
<dbReference type="RefSeq" id="WP_104357770.1">
    <property type="nucleotide sequence ID" value="NZ_CP064338.1"/>
</dbReference>
<dbReference type="InterPro" id="IPR013656">
    <property type="entry name" value="PAS_4"/>
</dbReference>
<dbReference type="InterPro" id="IPR052155">
    <property type="entry name" value="Biofilm_reg_signaling"/>
</dbReference>
<dbReference type="EMBL" id="PSNY01000010">
    <property type="protein sequence ID" value="PPE69736.1"/>
    <property type="molecule type" value="Genomic_DNA"/>
</dbReference>
<evidence type="ECO:0000313" key="2">
    <source>
        <dbReference type="EMBL" id="PPE69736.1"/>
    </source>
</evidence>
<evidence type="ECO:0000259" key="1">
    <source>
        <dbReference type="PROSITE" id="PS50887"/>
    </source>
</evidence>
<protein>
    <submittedName>
        <fullName evidence="2">Histidine kinase</fullName>
    </submittedName>
</protein>
<dbReference type="AlphaFoldDB" id="A0A2S5T460"/>
<feature type="domain" description="GGDEF" evidence="1">
    <location>
        <begin position="342"/>
        <end position="475"/>
    </location>
</feature>
<keyword evidence="3" id="KW-1185">Reference proteome</keyword>
<organism evidence="2 3">
    <name type="scientific">Caldimonas thermodepolymerans</name>
    <dbReference type="NCBI Taxonomy" id="215580"/>
    <lineage>
        <taxon>Bacteria</taxon>
        <taxon>Pseudomonadati</taxon>
        <taxon>Pseudomonadota</taxon>
        <taxon>Betaproteobacteria</taxon>
        <taxon>Burkholderiales</taxon>
        <taxon>Sphaerotilaceae</taxon>
        <taxon>Caldimonas</taxon>
    </lineage>
</organism>
<keyword evidence="2" id="KW-0808">Transferase</keyword>
<dbReference type="Pfam" id="PF08448">
    <property type="entry name" value="PAS_4"/>
    <property type="match status" value="1"/>
</dbReference>
<dbReference type="CDD" id="cd01949">
    <property type="entry name" value="GGDEF"/>
    <property type="match status" value="1"/>
</dbReference>
<dbReference type="InterPro" id="IPR043128">
    <property type="entry name" value="Rev_trsase/Diguanyl_cyclase"/>
</dbReference>
<dbReference type="InterPro" id="IPR000014">
    <property type="entry name" value="PAS"/>
</dbReference>
<dbReference type="InterPro" id="IPR035965">
    <property type="entry name" value="PAS-like_dom_sf"/>
</dbReference>
<dbReference type="SUPFAM" id="SSF55785">
    <property type="entry name" value="PYP-like sensor domain (PAS domain)"/>
    <property type="match status" value="2"/>
</dbReference>
<keyword evidence="2" id="KW-0418">Kinase</keyword>
<dbReference type="Pfam" id="PF00990">
    <property type="entry name" value="GGDEF"/>
    <property type="match status" value="1"/>
</dbReference>
<name>A0A2S5T460_9BURK</name>
<dbReference type="NCBIfam" id="TIGR00254">
    <property type="entry name" value="GGDEF"/>
    <property type="match status" value="1"/>
</dbReference>
<dbReference type="SUPFAM" id="SSF55073">
    <property type="entry name" value="Nucleotide cyclase"/>
    <property type="match status" value="1"/>
</dbReference>
<dbReference type="PANTHER" id="PTHR44757:SF2">
    <property type="entry name" value="BIOFILM ARCHITECTURE MAINTENANCE PROTEIN MBAA"/>
    <property type="match status" value="1"/>
</dbReference>
<dbReference type="Gene3D" id="3.30.70.270">
    <property type="match status" value="1"/>
</dbReference>
<dbReference type="CDD" id="cd00130">
    <property type="entry name" value="PAS"/>
    <property type="match status" value="1"/>
</dbReference>
<dbReference type="InterPro" id="IPR029787">
    <property type="entry name" value="Nucleotide_cyclase"/>
</dbReference>
<dbReference type="PANTHER" id="PTHR44757">
    <property type="entry name" value="DIGUANYLATE CYCLASE DGCP"/>
    <property type="match status" value="1"/>
</dbReference>
<evidence type="ECO:0000313" key="3">
    <source>
        <dbReference type="Proteomes" id="UP000239406"/>
    </source>
</evidence>
<dbReference type="Gene3D" id="3.30.450.20">
    <property type="entry name" value="PAS domain"/>
    <property type="match status" value="2"/>
</dbReference>
<dbReference type="PROSITE" id="PS50887">
    <property type="entry name" value="GGDEF"/>
    <property type="match status" value="1"/>
</dbReference>
<accession>A0A2S5T460</accession>
<gene>
    <name evidence="2" type="ORF">C1702_10510</name>
</gene>
<reference evidence="2 3" key="1">
    <citation type="submission" date="2018-02" db="EMBL/GenBank/DDBJ databases">
        <title>Reclassifiation of [Polyangium] brachysporum DSM 7029 as Guopingzhaonella breviflexa gen. nov., sp. nov., a member of the family Comamonadaceae.</title>
        <authorList>
            <person name="Tang B."/>
        </authorList>
    </citation>
    <scope>NUCLEOTIDE SEQUENCE [LARGE SCALE GENOMIC DNA]</scope>
    <source>
        <strain evidence="2 3">DSM 15344</strain>
    </source>
</reference>
<dbReference type="SMART" id="SM00086">
    <property type="entry name" value="PAC"/>
    <property type="match status" value="2"/>
</dbReference>
<proteinExistence type="predicted"/>
<dbReference type="SMART" id="SM00267">
    <property type="entry name" value="GGDEF"/>
    <property type="match status" value="1"/>
</dbReference>
<dbReference type="InterPro" id="IPR001610">
    <property type="entry name" value="PAC"/>
</dbReference>